<dbReference type="Gene3D" id="3.40.50.880">
    <property type="match status" value="1"/>
</dbReference>
<dbReference type="CDD" id="cd03143">
    <property type="entry name" value="A4_beta-galactosidase_middle_domain"/>
    <property type="match status" value="1"/>
</dbReference>
<feature type="non-terminal residue" evidence="1">
    <location>
        <position position="1"/>
    </location>
</feature>
<reference evidence="1 2" key="1">
    <citation type="submission" date="2022-03" db="EMBL/GenBank/DDBJ databases">
        <title>Metagenome-assembled genomes from swine fecal metagenomes.</title>
        <authorList>
            <person name="Holman D.B."/>
            <person name="Kommadath A."/>
        </authorList>
    </citation>
    <scope>NUCLEOTIDE SEQUENCE [LARGE SCALE GENOMIC DNA]</scope>
    <source>
        <strain evidence="1">SUG147</strain>
    </source>
</reference>
<evidence type="ECO:0000313" key="2">
    <source>
        <dbReference type="Proteomes" id="UP001139365"/>
    </source>
</evidence>
<dbReference type="EMBL" id="JALEMU010000035">
    <property type="protein sequence ID" value="MCI5755049.1"/>
    <property type="molecule type" value="Genomic_DNA"/>
</dbReference>
<evidence type="ECO:0008006" key="3">
    <source>
        <dbReference type="Google" id="ProtNLM"/>
    </source>
</evidence>
<dbReference type="PANTHER" id="PTHR36848">
    <property type="entry name" value="DNA-BINDING PROTEIN (PUTATIVE SECRETED PROTEIN)-RELATED"/>
    <property type="match status" value="1"/>
</dbReference>
<sequence length="940" mass="107164">WIYDEDRFPSGAAGGIVTKTPRFRQRTLLLTTEDHMSEMKPKDEAVENGEPYFCYAYDIVLNSAGELASYRRIEPEETAVGTKWYTYCCPTPKSGWYNNETYVDTLSKEAMDRFISVTHERYKEVVGDEFGKTIRTVFTDEPQFAVKGTFAYADSRENVRIPWTPKLEELYREHYDADIADTLPELFWNREGGEISLHRYRFHDFVCELFTRNFADNCGDWCQENGLSMTGHMYEEPTLHSQTAAIGEAMRSYRRFQIPGVDMLSDWLEYSTAKQAQSAVHQYGREGMLSELYGVTDWDFDFRGHKNYGDWQAALGVTLRVPHLSWMSMYGEAKRDYPASIFYQSPWYREYPYIENHFARLNTALTRGEPVVDIAVIHPVESYWVHWGPSENTGSIRNQLEKNFSDIIEWLLFAQLDFDFISESLLPEQFGGVQDGRISVGHMKYRAVVVPAPVTLRQTTVDALSAFEKAGGTVIFMGDCPEYVGAVRSDAAKPVYAAAERIPFSRDAVTGALEKFRRVGIRKDNGHLSDDYFCNYRRDTDCDWLFICHGKHVPKNSYGKFDRLRITIAGEFTPVLYDTLSGKISNPEYEVTDGKTVLHRDVYAYDSLLLRLMPYDPTVRPDIPETHTVTGGFCEHDPVEYRLSEPNVLLVDTAEYRVDSESLESDGEWLAEEELLRVNDIAARMAGLPAYNGAQPWTEPPEVLTHHVDLRFRFTSEIVYEGAYLAIENADMCEIILNGEKAPDGVFGYFTDESIGKRNLPAIREGENELLIRTPIGVRTKVEWCYIMGDFGVRVCGCRKTVTKLPEKLGYSDITSQGLPFYTGNIDYVQPITTPDCFLSVRVSEYRGALVRVFLDGKDMGVIAFDPFTLDFGKVSAGDHTLTLRLFGTRYNAFGALHNADTALDFVDPGAWRTSGCRWCYEYRLRPMGITASPVAEILM</sequence>
<dbReference type="PANTHER" id="PTHR36848:SF2">
    <property type="entry name" value="SECRETED PROTEIN"/>
    <property type="match status" value="1"/>
</dbReference>
<dbReference type="AlphaFoldDB" id="A0AAE3FFP2"/>
<proteinExistence type="predicted"/>
<organism evidence="1 2">
    <name type="scientific">Candidatus Colimorpha enterica</name>
    <dbReference type="NCBI Taxonomy" id="3083063"/>
    <lineage>
        <taxon>Bacteria</taxon>
        <taxon>Pseudomonadati</taxon>
        <taxon>Bacteroidota</taxon>
        <taxon>Bacteroidia</taxon>
        <taxon>Bacteroidales</taxon>
        <taxon>Candidatus Colimorpha</taxon>
    </lineage>
</organism>
<gene>
    <name evidence="1" type="ORF">MR241_02000</name>
</gene>
<dbReference type="Pfam" id="PF17132">
    <property type="entry name" value="Glyco_hydro_106"/>
    <property type="match status" value="1"/>
</dbReference>
<name>A0AAE3FFP2_9BACT</name>
<evidence type="ECO:0000313" key="1">
    <source>
        <dbReference type="EMBL" id="MCI5755049.1"/>
    </source>
</evidence>
<dbReference type="InterPro" id="IPR053161">
    <property type="entry name" value="Ulvan_degrading_GH"/>
</dbReference>
<protein>
    <recommendedName>
        <fullName evidence="3">Glycoside hydrolase family 2</fullName>
    </recommendedName>
</protein>
<comment type="caution">
    <text evidence="1">The sequence shown here is derived from an EMBL/GenBank/DDBJ whole genome shotgun (WGS) entry which is preliminary data.</text>
</comment>
<dbReference type="Proteomes" id="UP001139365">
    <property type="component" value="Unassembled WGS sequence"/>
</dbReference>
<accession>A0AAE3FFP2</accession>
<dbReference type="InterPro" id="IPR029062">
    <property type="entry name" value="Class_I_gatase-like"/>
</dbReference>